<protein>
    <submittedName>
        <fullName evidence="1">Uncharacterized protein</fullName>
    </submittedName>
</protein>
<evidence type="ECO:0000313" key="1">
    <source>
        <dbReference type="EMBL" id="ETF06851.1"/>
    </source>
</evidence>
<dbReference type="HOGENOM" id="CLU_1738967_0_0_6"/>
<proteinExistence type="predicted"/>
<dbReference type="EMBL" id="AYMZ01000008">
    <property type="protein sequence ID" value="ETF06851.1"/>
    <property type="molecule type" value="Genomic_DNA"/>
</dbReference>
<reference evidence="1" key="1">
    <citation type="journal article" date="2014" name="Genome Announc.">
        <title>Draft Genome Sequence of Pseudomonas moraviensis R28-S.</title>
        <authorList>
            <person name="Hunter S.S."/>
            <person name="Yano H."/>
            <person name="Loftie-Eaton W."/>
            <person name="Hughes J."/>
            <person name="De Gelder L."/>
            <person name="Stragier P."/>
            <person name="De Vos P."/>
            <person name="Settles M.L."/>
            <person name="Top E.M."/>
        </authorList>
    </citation>
    <scope>NUCLEOTIDE SEQUENCE [LARGE SCALE GENOMIC DNA]</scope>
    <source>
        <strain evidence="1">R28-S</strain>
    </source>
</reference>
<gene>
    <name evidence="1" type="ORF">PMO01_18555</name>
</gene>
<dbReference type="RefSeq" id="WP_024013745.1">
    <property type="nucleotide sequence ID" value="NZ_CM002330.1"/>
</dbReference>
<name>V8R403_9PSED</name>
<dbReference type="PATRIC" id="fig|1395516.4.peg.3767"/>
<organism evidence="1">
    <name type="scientific">Pseudomonas moraviensis R28-S</name>
    <dbReference type="NCBI Taxonomy" id="1395516"/>
    <lineage>
        <taxon>Bacteria</taxon>
        <taxon>Pseudomonadati</taxon>
        <taxon>Pseudomonadota</taxon>
        <taxon>Gammaproteobacteria</taxon>
        <taxon>Pseudomonadales</taxon>
        <taxon>Pseudomonadaceae</taxon>
        <taxon>Pseudomonas</taxon>
    </lineage>
</organism>
<accession>V8R403</accession>
<sequence>MRNNIKCEEYADNVLGALVNYFEFMKNGEHECEEVFNLAHAKFAQSIFPSSFKEEDIVRFSKNGFGLTLYSNDRFIVLDSDNIGGMAGFLFCFYASNLIFDEQAFKEFILDINNCRELQKGKLSKEKIYNVVMGIARKYGKKKNKKGEGV</sequence>
<dbReference type="Proteomes" id="UP000024771">
    <property type="component" value="Chromosome"/>
</dbReference>
<comment type="caution">
    <text evidence="1">The sequence shown here is derived from an EMBL/GenBank/DDBJ whole genome shotgun (WGS) entry which is preliminary data.</text>
</comment>
<dbReference type="AlphaFoldDB" id="V8R403"/>